<proteinExistence type="predicted"/>
<comment type="caution">
    <text evidence="2">The sequence shown here is derived from an EMBL/GenBank/DDBJ whole genome shotgun (WGS) entry which is preliminary data.</text>
</comment>
<dbReference type="InterPro" id="IPR036890">
    <property type="entry name" value="HATPase_C_sf"/>
</dbReference>
<keyword evidence="3" id="KW-1185">Reference proteome</keyword>
<protein>
    <submittedName>
        <fullName evidence="2">Sensor histidine kinase YesM</fullName>
    </submittedName>
</protein>
<reference evidence="2 3" key="1">
    <citation type="submission" date="2023-07" db="EMBL/GenBank/DDBJ databases">
        <title>Genomic Encyclopedia of Type Strains, Phase IV (KMG-IV): sequencing the most valuable type-strain genomes for metagenomic binning, comparative biology and taxonomic classification.</title>
        <authorList>
            <person name="Goeker M."/>
        </authorList>
    </citation>
    <scope>NUCLEOTIDE SEQUENCE [LARGE SCALE GENOMIC DNA]</scope>
    <source>
        <strain evidence="2 3">DSM 12396</strain>
    </source>
</reference>
<dbReference type="InterPro" id="IPR050640">
    <property type="entry name" value="Bact_2-comp_sensor_kinase"/>
</dbReference>
<accession>A0ABU0AZC2</accession>
<dbReference type="RefSeq" id="WP_307400217.1">
    <property type="nucleotide sequence ID" value="NZ_JAUSUX010000005.1"/>
</dbReference>
<name>A0ABU0AZC2_9FIRM</name>
<dbReference type="EMBL" id="JAUSUX010000005">
    <property type="protein sequence ID" value="MDQ0285807.1"/>
    <property type="molecule type" value="Genomic_DNA"/>
</dbReference>
<keyword evidence="2" id="KW-0418">Kinase</keyword>
<dbReference type="PANTHER" id="PTHR34220">
    <property type="entry name" value="SENSOR HISTIDINE KINASE YPDA"/>
    <property type="match status" value="1"/>
</dbReference>
<dbReference type="Gene3D" id="3.30.565.10">
    <property type="entry name" value="Histidine kinase-like ATPase, C-terminal domain"/>
    <property type="match status" value="1"/>
</dbReference>
<dbReference type="PANTHER" id="PTHR34220:SF7">
    <property type="entry name" value="SENSOR HISTIDINE KINASE YPDA"/>
    <property type="match status" value="1"/>
</dbReference>
<dbReference type="GO" id="GO:0016301">
    <property type="term" value="F:kinase activity"/>
    <property type="evidence" value="ECO:0007669"/>
    <property type="project" value="UniProtKB-KW"/>
</dbReference>
<dbReference type="InterPro" id="IPR003594">
    <property type="entry name" value="HATPase_dom"/>
</dbReference>
<evidence type="ECO:0000259" key="1">
    <source>
        <dbReference type="Pfam" id="PF02518"/>
    </source>
</evidence>
<gene>
    <name evidence="2" type="ORF">J2Z49_000912</name>
</gene>
<evidence type="ECO:0000313" key="3">
    <source>
        <dbReference type="Proteomes" id="UP001225644"/>
    </source>
</evidence>
<feature type="domain" description="Histidine kinase/HSP90-like ATPase" evidence="1">
    <location>
        <begin position="19"/>
        <end position="95"/>
    </location>
</feature>
<sequence>MTINVPAALQELPVPFLSLQPLVENACIHGLEPKEGPGHLIITGEIEDGICEISVTDDGVGIPREVLAAFNDSNQAGTDKPRGIGLKNVDERLKLYFGPHTAFPWIAARVGQGYV</sequence>
<dbReference type="Pfam" id="PF02518">
    <property type="entry name" value="HATPase_c"/>
    <property type="match status" value="1"/>
</dbReference>
<dbReference type="SUPFAM" id="SSF55874">
    <property type="entry name" value="ATPase domain of HSP90 chaperone/DNA topoisomerase II/histidine kinase"/>
    <property type="match status" value="1"/>
</dbReference>
<dbReference type="Proteomes" id="UP001225644">
    <property type="component" value="Unassembled WGS sequence"/>
</dbReference>
<evidence type="ECO:0000313" key="2">
    <source>
        <dbReference type="EMBL" id="MDQ0285807.1"/>
    </source>
</evidence>
<organism evidence="2 3">
    <name type="scientific">Desulfofundulus luciae</name>
    <dbReference type="NCBI Taxonomy" id="74702"/>
    <lineage>
        <taxon>Bacteria</taxon>
        <taxon>Bacillati</taxon>
        <taxon>Bacillota</taxon>
        <taxon>Clostridia</taxon>
        <taxon>Eubacteriales</taxon>
        <taxon>Peptococcaceae</taxon>
        <taxon>Desulfofundulus</taxon>
    </lineage>
</organism>
<keyword evidence="2" id="KW-0808">Transferase</keyword>